<dbReference type="InterPro" id="IPR011330">
    <property type="entry name" value="Glyco_hydro/deAcase_b/a-brl"/>
</dbReference>
<dbReference type="InterPro" id="IPR006837">
    <property type="entry name" value="Divergent_DAC"/>
</dbReference>
<protein>
    <submittedName>
        <fullName evidence="1">Divergent polysaccharide deacetylase family protein</fullName>
    </submittedName>
</protein>
<keyword evidence="2" id="KW-1185">Reference proteome</keyword>
<dbReference type="CDD" id="cd10936">
    <property type="entry name" value="CE4_DAC2"/>
    <property type="match status" value="1"/>
</dbReference>
<organism evidence="1 2">
    <name type="scientific">Zhenhengia yiwuensis</name>
    <dbReference type="NCBI Taxonomy" id="2763666"/>
    <lineage>
        <taxon>Bacteria</taxon>
        <taxon>Bacillati</taxon>
        <taxon>Bacillota</taxon>
        <taxon>Clostridia</taxon>
        <taxon>Lachnospirales</taxon>
        <taxon>Lachnospiraceae</taxon>
        <taxon>Zhenhengia</taxon>
    </lineage>
</organism>
<dbReference type="PANTHER" id="PTHR30105">
    <property type="entry name" value="UNCHARACTERIZED YIBQ-RELATED"/>
    <property type="match status" value="1"/>
</dbReference>
<dbReference type="PANTHER" id="PTHR30105:SF2">
    <property type="entry name" value="DIVERGENT POLYSACCHARIDE DEACETYLASE SUPERFAMILY"/>
    <property type="match status" value="1"/>
</dbReference>
<dbReference type="Gene3D" id="3.20.20.370">
    <property type="entry name" value="Glycoside hydrolase/deacetylase"/>
    <property type="match status" value="1"/>
</dbReference>
<dbReference type="RefSeq" id="WP_177671154.1">
    <property type="nucleotide sequence ID" value="NZ_JACRSY010000001.1"/>
</dbReference>
<dbReference type="GO" id="GO:0005975">
    <property type="term" value="P:carbohydrate metabolic process"/>
    <property type="evidence" value="ECO:0007669"/>
    <property type="project" value="InterPro"/>
</dbReference>
<proteinExistence type="predicted"/>
<gene>
    <name evidence="1" type="ORF">H8718_00920</name>
</gene>
<name>A0A926EEI6_9FIRM</name>
<evidence type="ECO:0000313" key="2">
    <source>
        <dbReference type="Proteomes" id="UP000655830"/>
    </source>
</evidence>
<dbReference type="Pfam" id="PF04748">
    <property type="entry name" value="Polysacc_deac_2"/>
    <property type="match status" value="1"/>
</dbReference>
<dbReference type="EMBL" id="JACRSY010000001">
    <property type="protein sequence ID" value="MBC8578101.1"/>
    <property type="molecule type" value="Genomic_DNA"/>
</dbReference>
<dbReference type="Proteomes" id="UP000655830">
    <property type="component" value="Unassembled WGS sequence"/>
</dbReference>
<dbReference type="SUPFAM" id="SSF88713">
    <property type="entry name" value="Glycoside hydrolase/deacetylase"/>
    <property type="match status" value="1"/>
</dbReference>
<dbReference type="AlphaFoldDB" id="A0A926EEI6"/>
<accession>A0A926EEI6</accession>
<sequence length="262" mass="28821">MKRTTRIIKSLVSAFILLMGLVCPLYAQEVQNQKVYIAIIIDDFGNQMAGTEEIAKLPIPLTGAVIPGMPFAKDDAKKLHDAGKEVILHVPLEPIKGKPNWLGPKGITSGMSSEKIRGVLEESMTEIPYAVGMNNHMGSRAMQSKNVVGTLMDFANEKGFYFVDSKTYDNKVAQEIATERHTPYLVRDVFLDNTPSTGYVVERLNEAYKVAKEKGYAVVIGHVGPEKGPHTAAALKSMISQLQAKNVEFVTVSQLMRNLQGQ</sequence>
<reference evidence="1" key="1">
    <citation type="submission" date="2020-08" db="EMBL/GenBank/DDBJ databases">
        <title>Genome public.</title>
        <authorList>
            <person name="Liu C."/>
            <person name="Sun Q."/>
        </authorList>
    </citation>
    <scope>NUCLEOTIDE SEQUENCE</scope>
    <source>
        <strain evidence="1">NSJ-12</strain>
    </source>
</reference>
<comment type="caution">
    <text evidence="1">The sequence shown here is derived from an EMBL/GenBank/DDBJ whole genome shotgun (WGS) entry which is preliminary data.</text>
</comment>
<evidence type="ECO:0000313" key="1">
    <source>
        <dbReference type="EMBL" id="MBC8578101.1"/>
    </source>
</evidence>